<dbReference type="GO" id="GO:0006412">
    <property type="term" value="P:translation"/>
    <property type="evidence" value="ECO:0007669"/>
    <property type="project" value="UniProtKB-UniRule"/>
</dbReference>
<evidence type="ECO:0000256" key="6">
    <source>
        <dbReference type="ARBA" id="ARBA00035207"/>
    </source>
</evidence>
<dbReference type="PROSITE" id="PS00464">
    <property type="entry name" value="RIBOSOMAL_L22"/>
    <property type="match status" value="1"/>
</dbReference>
<comment type="similarity">
    <text evidence="1 7 8">Belongs to the universal ribosomal protein uL22 family.</text>
</comment>
<evidence type="ECO:0000256" key="4">
    <source>
        <dbReference type="ARBA" id="ARBA00022980"/>
    </source>
</evidence>
<dbReference type="InterPro" id="IPR001063">
    <property type="entry name" value="Ribosomal_uL22"/>
</dbReference>
<dbReference type="KEGG" id="bih:BIP78_0673"/>
<dbReference type="GO" id="GO:0022625">
    <property type="term" value="C:cytosolic large ribosomal subunit"/>
    <property type="evidence" value="ECO:0007669"/>
    <property type="project" value="TreeGrafter"/>
</dbReference>
<accession>A0A410FTE8</accession>
<evidence type="ECO:0000256" key="8">
    <source>
        <dbReference type="RuleBase" id="RU004005"/>
    </source>
</evidence>
<evidence type="ECO:0000256" key="7">
    <source>
        <dbReference type="HAMAP-Rule" id="MF_01331"/>
    </source>
</evidence>
<dbReference type="EMBL" id="CP034928">
    <property type="protein sequence ID" value="QAA76439.1"/>
    <property type="molecule type" value="Genomic_DNA"/>
</dbReference>
<keyword evidence="5 7" id="KW-0687">Ribonucleoprotein</keyword>
<evidence type="ECO:0000256" key="1">
    <source>
        <dbReference type="ARBA" id="ARBA00009451"/>
    </source>
</evidence>
<sequence length="113" mass="12776">MREAVARARFMRVSPLKARLVINEIRGKPVDEARRILAMSPKKASRLIRKVLDSAVANAQHNFELDVDKLSVVRAVVDEGPRIRRLNPRAFGRADIIRRAMAHITVAVAEKEE</sequence>
<evidence type="ECO:0000256" key="3">
    <source>
        <dbReference type="ARBA" id="ARBA00022884"/>
    </source>
</evidence>
<organism evidence="11 12">
    <name type="scientific">Bipolaricaulis sibiricus</name>
    <dbReference type="NCBI Taxonomy" id="2501609"/>
    <lineage>
        <taxon>Bacteria</taxon>
        <taxon>Candidatus Bipolaricaulota</taxon>
        <taxon>Candidatus Bipolaricaulia</taxon>
        <taxon>Candidatus Bipolaricaulales</taxon>
        <taxon>Candidatus Bipolaricaulaceae</taxon>
        <taxon>Candidatus Bipolaricaulis</taxon>
    </lineage>
</organism>
<evidence type="ECO:0000313" key="11">
    <source>
        <dbReference type="EMBL" id="QAA76439.1"/>
    </source>
</evidence>
<dbReference type="AlphaFoldDB" id="A0A410FTE8"/>
<dbReference type="InterPro" id="IPR047867">
    <property type="entry name" value="Ribosomal_uL22_bac/org-type"/>
</dbReference>
<evidence type="ECO:0000256" key="2">
    <source>
        <dbReference type="ARBA" id="ARBA00022730"/>
    </source>
</evidence>
<dbReference type="HAMAP" id="MF_01331_B">
    <property type="entry name" value="Ribosomal_uL22_B"/>
    <property type="match status" value="1"/>
</dbReference>
<dbReference type="PANTHER" id="PTHR13501:SF8">
    <property type="entry name" value="LARGE RIBOSOMAL SUBUNIT PROTEIN UL22M"/>
    <property type="match status" value="1"/>
</dbReference>
<keyword evidence="4 7" id="KW-0689">Ribosomal protein</keyword>
<proteinExistence type="inferred from homology"/>
<dbReference type="CDD" id="cd00336">
    <property type="entry name" value="Ribosomal_L22"/>
    <property type="match status" value="1"/>
</dbReference>
<dbReference type="GO" id="GO:0003735">
    <property type="term" value="F:structural constituent of ribosome"/>
    <property type="evidence" value="ECO:0007669"/>
    <property type="project" value="InterPro"/>
</dbReference>
<dbReference type="InterPro" id="IPR036394">
    <property type="entry name" value="Ribosomal_uL22_sf"/>
</dbReference>
<dbReference type="InterPro" id="IPR005727">
    <property type="entry name" value="Ribosomal_uL22_bac/chlpt-type"/>
</dbReference>
<dbReference type="GO" id="GO:0019843">
    <property type="term" value="F:rRNA binding"/>
    <property type="evidence" value="ECO:0007669"/>
    <property type="project" value="UniProtKB-UniRule"/>
</dbReference>
<dbReference type="Gene3D" id="3.90.470.10">
    <property type="entry name" value="Ribosomal protein L22/L17"/>
    <property type="match status" value="1"/>
</dbReference>
<reference evidence="12" key="1">
    <citation type="submission" date="2018-12" db="EMBL/GenBank/DDBJ databases">
        <title>Complete genome sequence of an uncultured bacterium of the candidate phylum Bipolaricaulota.</title>
        <authorList>
            <person name="Kadnikov V.V."/>
            <person name="Mardanov A.V."/>
            <person name="Beletsky A.V."/>
            <person name="Frank Y.A."/>
            <person name="Karnachuk O.V."/>
            <person name="Ravin N.V."/>
        </authorList>
    </citation>
    <scope>NUCLEOTIDE SEQUENCE [LARGE SCALE GENOMIC DNA]</scope>
</reference>
<gene>
    <name evidence="7" type="primary">rplV</name>
    <name evidence="11" type="ORF">BIP78_0673</name>
</gene>
<dbReference type="Pfam" id="PF00237">
    <property type="entry name" value="Ribosomal_L22"/>
    <property type="match status" value="1"/>
</dbReference>
<keyword evidence="3 7" id="KW-0694">RNA-binding</keyword>
<dbReference type="NCBIfam" id="TIGR01044">
    <property type="entry name" value="rplV_bact"/>
    <property type="match status" value="1"/>
</dbReference>
<dbReference type="SUPFAM" id="SSF54843">
    <property type="entry name" value="Ribosomal protein L22"/>
    <property type="match status" value="1"/>
</dbReference>
<evidence type="ECO:0000313" key="12">
    <source>
        <dbReference type="Proteomes" id="UP000287233"/>
    </source>
</evidence>
<evidence type="ECO:0000256" key="9">
    <source>
        <dbReference type="RuleBase" id="RU004006"/>
    </source>
</evidence>
<name>A0A410FTE8_BIPS1</name>
<evidence type="ECO:0000256" key="5">
    <source>
        <dbReference type="ARBA" id="ARBA00023274"/>
    </source>
</evidence>
<comment type="subunit">
    <text evidence="7 9">Part of the 50S ribosomal subunit.</text>
</comment>
<dbReference type="InterPro" id="IPR018260">
    <property type="entry name" value="Ribosomal_uL22_CS"/>
</dbReference>
<comment type="function">
    <text evidence="7">The globular domain of the protein is located near the polypeptide exit tunnel on the outside of the subunit, while an extended beta-hairpin is found that lines the wall of the exit tunnel in the center of the 70S ribosome.</text>
</comment>
<protein>
    <recommendedName>
        <fullName evidence="6 7">Large ribosomal subunit protein uL22</fullName>
    </recommendedName>
</protein>
<comment type="function">
    <text evidence="7 10">This protein binds specifically to 23S rRNA; its binding is stimulated by other ribosomal proteins, e.g., L4, L17, and L20. It is important during the early stages of 50S assembly. It makes multiple contacts with different domains of the 23S rRNA in the assembled 50S subunit and ribosome.</text>
</comment>
<evidence type="ECO:0000256" key="10">
    <source>
        <dbReference type="RuleBase" id="RU004008"/>
    </source>
</evidence>
<keyword evidence="2 7" id="KW-0699">rRNA-binding</keyword>
<dbReference type="Proteomes" id="UP000287233">
    <property type="component" value="Chromosome"/>
</dbReference>
<dbReference type="PANTHER" id="PTHR13501">
    <property type="entry name" value="CHLOROPLAST 50S RIBOSOMAL PROTEIN L22-RELATED"/>
    <property type="match status" value="1"/>
</dbReference>